<name>A0A9X1RZB3_9MICO</name>
<gene>
    <name evidence="1" type="ORF">KEC56_00560</name>
</gene>
<organism evidence="1 2">
    <name type="scientific">Microbacterium tenebrionis</name>
    <dbReference type="NCBI Taxonomy" id="2830665"/>
    <lineage>
        <taxon>Bacteria</taxon>
        <taxon>Bacillati</taxon>
        <taxon>Actinomycetota</taxon>
        <taxon>Actinomycetes</taxon>
        <taxon>Micrococcales</taxon>
        <taxon>Microbacteriaceae</taxon>
        <taxon>Microbacterium</taxon>
    </lineage>
</organism>
<dbReference type="AlphaFoldDB" id="A0A9X1RZB3"/>
<keyword evidence="2" id="KW-1185">Reference proteome</keyword>
<dbReference type="RefSeq" id="WP_227529387.1">
    <property type="nucleotide sequence ID" value="NZ_JAGTTM010000001.1"/>
</dbReference>
<protein>
    <submittedName>
        <fullName evidence="1">Uncharacterized protein</fullName>
    </submittedName>
</protein>
<proteinExistence type="predicted"/>
<comment type="caution">
    <text evidence="1">The sequence shown here is derived from an EMBL/GenBank/DDBJ whole genome shotgun (WGS) entry which is preliminary data.</text>
</comment>
<evidence type="ECO:0000313" key="1">
    <source>
        <dbReference type="EMBL" id="MCC2028032.1"/>
    </source>
</evidence>
<dbReference type="EMBL" id="JAGTTM010000001">
    <property type="protein sequence ID" value="MCC2028032.1"/>
    <property type="molecule type" value="Genomic_DNA"/>
</dbReference>
<sequence length="122" mass="13318">MRIVGSVSLAIAATLAGLFGALMLGASASGAQLAADSHSRVGRHRAALTTAVVTLTPLRYRLIIRTAVNVNEHKDEWRDHRKRVQRVCPGIEQRTRALSRLDRYTSTQGEPLDSWFLGALAV</sequence>
<accession>A0A9X1RZB3</accession>
<reference evidence="1" key="1">
    <citation type="submission" date="2021-04" db="EMBL/GenBank/DDBJ databases">
        <title>Microbacterium tenobrionis sp. nov. and Microbacterium allomyrinae sp. nov., isolated from larvae of Tenobrio molitor and Allomyrina dichotoma, respectively.</title>
        <authorList>
            <person name="Lee S.D."/>
        </authorList>
    </citation>
    <scope>NUCLEOTIDE SEQUENCE</scope>
    <source>
        <strain evidence="1">YMB-B2</strain>
    </source>
</reference>
<evidence type="ECO:0000313" key="2">
    <source>
        <dbReference type="Proteomes" id="UP001139289"/>
    </source>
</evidence>
<dbReference type="Proteomes" id="UP001139289">
    <property type="component" value="Unassembled WGS sequence"/>
</dbReference>